<dbReference type="InterPro" id="IPR029063">
    <property type="entry name" value="SAM-dependent_MTases_sf"/>
</dbReference>
<comment type="catalytic activity">
    <reaction evidence="1">
        <text>4-demethylwyosine(37) in tRNA(Phe) + S-adenosyl-L-methionine = 4-demethyl-7-[(3S)-3-amino-3-carboxypropyl]wyosine(37) in tRNA(Phe) + S-methyl-5'-thioadenosine + H(+)</text>
        <dbReference type="Rhea" id="RHEA:36355"/>
        <dbReference type="Rhea" id="RHEA-COMP:10164"/>
        <dbReference type="Rhea" id="RHEA-COMP:10378"/>
        <dbReference type="ChEBI" id="CHEBI:15378"/>
        <dbReference type="ChEBI" id="CHEBI:17509"/>
        <dbReference type="ChEBI" id="CHEBI:59789"/>
        <dbReference type="ChEBI" id="CHEBI:64315"/>
        <dbReference type="ChEBI" id="CHEBI:73550"/>
        <dbReference type="EC" id="2.5.1.114"/>
    </reaction>
</comment>
<dbReference type="PIRSF" id="PIRSF038972">
    <property type="entry name" value="Trm12"/>
    <property type="match status" value="1"/>
</dbReference>
<name>A0AAN7T1S1_9EURO</name>
<keyword evidence="2" id="KW-0819">tRNA processing</keyword>
<gene>
    <name evidence="4" type="primary">TRM12</name>
    <name evidence="4" type="ORF">LTR05_005203</name>
</gene>
<dbReference type="InterPro" id="IPR030382">
    <property type="entry name" value="MeTrfase_TRM5/TYW2"/>
</dbReference>
<evidence type="ECO:0000313" key="5">
    <source>
        <dbReference type="Proteomes" id="UP001309876"/>
    </source>
</evidence>
<evidence type="ECO:0000256" key="2">
    <source>
        <dbReference type="PIRNR" id="PIRNR038972"/>
    </source>
</evidence>
<dbReference type="Gene3D" id="3.40.50.150">
    <property type="entry name" value="Vaccinia Virus protein VP39"/>
    <property type="match status" value="1"/>
</dbReference>
<evidence type="ECO:0000259" key="3">
    <source>
        <dbReference type="PROSITE" id="PS51684"/>
    </source>
</evidence>
<dbReference type="GO" id="GO:0005737">
    <property type="term" value="C:cytoplasm"/>
    <property type="evidence" value="ECO:0007669"/>
    <property type="project" value="UniProtKB-SubCell"/>
</dbReference>
<keyword evidence="4" id="KW-0489">Methyltransferase</keyword>
<dbReference type="PANTHER" id="PTHR23245:SF25">
    <property type="entry name" value="TRNA WYBUTOSINE-SYNTHESIZING PROTEIN 2 HOMOLOG"/>
    <property type="match status" value="1"/>
</dbReference>
<comment type="subcellular location">
    <subcellularLocation>
        <location evidence="2">Cytoplasm</location>
    </subcellularLocation>
</comment>
<organism evidence="4 5">
    <name type="scientific">Lithohypha guttulata</name>
    <dbReference type="NCBI Taxonomy" id="1690604"/>
    <lineage>
        <taxon>Eukaryota</taxon>
        <taxon>Fungi</taxon>
        <taxon>Dikarya</taxon>
        <taxon>Ascomycota</taxon>
        <taxon>Pezizomycotina</taxon>
        <taxon>Eurotiomycetes</taxon>
        <taxon>Chaetothyriomycetidae</taxon>
        <taxon>Chaetothyriales</taxon>
        <taxon>Trichomeriaceae</taxon>
        <taxon>Lithohypha</taxon>
    </lineage>
</organism>
<evidence type="ECO:0000256" key="1">
    <source>
        <dbReference type="ARBA" id="ARBA00049400"/>
    </source>
</evidence>
<reference evidence="4 5" key="1">
    <citation type="submission" date="2023-08" db="EMBL/GenBank/DDBJ databases">
        <title>Black Yeasts Isolated from many extreme environments.</title>
        <authorList>
            <person name="Coleine C."/>
            <person name="Stajich J.E."/>
            <person name="Selbmann L."/>
        </authorList>
    </citation>
    <scope>NUCLEOTIDE SEQUENCE [LARGE SCALE GENOMIC DNA]</scope>
    <source>
        <strain evidence="4 5">CCFEE 5910</strain>
    </source>
</reference>
<comment type="caution">
    <text evidence="4">The sequence shown here is derived from an EMBL/GenBank/DDBJ whole genome shotgun (WGS) entry which is preliminary data.</text>
</comment>
<dbReference type="GO" id="GO:0008757">
    <property type="term" value="F:S-adenosylmethionine-dependent methyltransferase activity"/>
    <property type="evidence" value="ECO:0007669"/>
    <property type="project" value="InterPro"/>
</dbReference>
<feature type="domain" description="SAM-dependent methyltransferase TRM5/TYW2-type" evidence="3">
    <location>
        <begin position="107"/>
        <end position="435"/>
    </location>
</feature>
<sequence>MESRHYRHHGKKRPTNLLIRSIEDFVAQQEILLSPLYESGSLDGHSEPVQSGTTLHSQDLPKRYTIYGNLLLLPAAFPEHSFKWQTYYQALSQSRRADLFSTIASVFSQSGHQITHIGLNAPIQSKLLGGAQSDKQNAMRSPVDLQPLYGDFGPERLLSSATSQPSKNDFESAFWVETTQVSNVTQVWAPRWTMFSRGNVREKARVLQITQQYPAPFPGLTMQELGQPLSEVDIVDMYVGIGYFAIPYLKRGARRVFGWDINGWSIEGLRRGCEKNNFTCEVVKVPNEDEGVGPERLAAEVASLIRDKESLRCIAFWGDNRHALSLLSRVQATLAESTAALNIRHCNLGLLPTSSGSWRNAVELVKDNSAGWLHVHENADTQQVEHKRQTVLDSILSLANEPNEAKWNAACQHTEMVKTYAPGIGHFVFDIKLWPATS</sequence>
<dbReference type="EMBL" id="JAVRRJ010000004">
    <property type="protein sequence ID" value="KAK5085914.1"/>
    <property type="molecule type" value="Genomic_DNA"/>
</dbReference>
<proteinExistence type="inferred from homology"/>
<dbReference type="PROSITE" id="PS51684">
    <property type="entry name" value="SAM_MT_TRM5_TYW2"/>
    <property type="match status" value="1"/>
</dbReference>
<dbReference type="AlphaFoldDB" id="A0AAN7T1S1"/>
<accession>A0AAN7T1S1</accession>
<keyword evidence="2 4" id="KW-0808">Transferase</keyword>
<dbReference type="Proteomes" id="UP001309876">
    <property type="component" value="Unassembled WGS sequence"/>
</dbReference>
<dbReference type="GO" id="GO:0008175">
    <property type="term" value="F:tRNA methyltransferase activity"/>
    <property type="evidence" value="ECO:0007669"/>
    <property type="project" value="TreeGrafter"/>
</dbReference>
<evidence type="ECO:0000313" key="4">
    <source>
        <dbReference type="EMBL" id="KAK5085914.1"/>
    </source>
</evidence>
<dbReference type="GO" id="GO:0031591">
    <property type="term" value="P:wybutosine biosynthetic process"/>
    <property type="evidence" value="ECO:0007669"/>
    <property type="project" value="InterPro"/>
</dbReference>
<keyword evidence="2" id="KW-0949">S-adenosyl-L-methionine</keyword>
<dbReference type="GO" id="GO:0030488">
    <property type="term" value="P:tRNA methylation"/>
    <property type="evidence" value="ECO:0007669"/>
    <property type="project" value="TreeGrafter"/>
</dbReference>
<dbReference type="PANTHER" id="PTHR23245">
    <property type="entry name" value="TRNA METHYLTRANSFERASE"/>
    <property type="match status" value="1"/>
</dbReference>
<keyword evidence="5" id="KW-1185">Reference proteome</keyword>
<keyword evidence="2" id="KW-0963">Cytoplasm</keyword>
<comment type="pathway">
    <text evidence="2">tRNA modification; wybutosine-tRNA(Phe) biosynthesis.</text>
</comment>
<comment type="similarity">
    <text evidence="2">Belongs to the class I-like SAM-binding methyltransferase superfamily. TRM5/TYW2 family.</text>
</comment>
<comment type="function">
    <text evidence="2">S-adenosyl-L-methionine-dependent transferase that acts as a component of the wybutosine biosynthesis pathway. Wybutosine is a hyper modified guanosine with a tricyclic base found at the 3'-position adjacent to the anticodon of eukaryotic phenylalanine tRNA. Catalyzes the transfer of the alpha-amino-alpha-carboxypropyl (acp) group from S-adenosyl-L-methionine to the C-7 position of 4-demethylwyosine (imG-14) to produce wybutosine-86.</text>
</comment>
<dbReference type="GO" id="GO:0102522">
    <property type="term" value="F:tRNA 4-demethylwyosine alpha-amino-alpha-carboxypropyltransferase activity"/>
    <property type="evidence" value="ECO:0007669"/>
    <property type="project" value="UniProtKB-EC"/>
</dbReference>
<protein>
    <recommendedName>
        <fullName evidence="2">tRNA wybutosine-synthesizing protein 2</fullName>
        <shortName evidence="2">tRNA-yW-synthesizing protein 2</shortName>
    </recommendedName>
    <alternativeName>
        <fullName evidence="2">tRNA(Phe) (4-demethylwyosine(37)-C(7)) aminocarboxypropyltransferase</fullName>
    </alternativeName>
</protein>
<dbReference type="InterPro" id="IPR026274">
    <property type="entry name" value="tRNA_wybutosine_synth_prot_2"/>
</dbReference>
<dbReference type="SUPFAM" id="SSF53335">
    <property type="entry name" value="S-adenosyl-L-methionine-dependent methyltransferases"/>
    <property type="match status" value="1"/>
</dbReference>